<evidence type="ECO:0008006" key="2">
    <source>
        <dbReference type="Google" id="ProtNLM"/>
    </source>
</evidence>
<reference evidence="1" key="1">
    <citation type="submission" date="2019-08" db="EMBL/GenBank/DDBJ databases">
        <authorList>
            <person name="Kucharzyk K."/>
            <person name="Murdoch R.W."/>
            <person name="Higgins S."/>
            <person name="Loffler F."/>
        </authorList>
    </citation>
    <scope>NUCLEOTIDE SEQUENCE</scope>
</reference>
<gene>
    <name evidence="1" type="ORF">SDC9_51922</name>
</gene>
<sequence length="201" mass="22560">MKKTLFFVAFICLLGRVGFSQAVEEGNSLIDASYGWPNLWTSVFKTAVTDAYSTDVKVGSLGPISVQYEYMVSDKMGFGIIFGYSNSKVSYKEYNDFDAVEYKYELSVPRMRFMPKFAVHFGNSDVFDPYWLIAAGYGTYSFKYDTNDPNYNDSNFNMNIAPVAFRTAFGGRYFFSDAIGAKFEIGFGGGGLLEFGLTARF</sequence>
<comment type="caution">
    <text evidence="1">The sequence shown here is derived from an EMBL/GenBank/DDBJ whole genome shotgun (WGS) entry which is preliminary data.</text>
</comment>
<evidence type="ECO:0000313" key="1">
    <source>
        <dbReference type="EMBL" id="MPM05632.1"/>
    </source>
</evidence>
<organism evidence="1">
    <name type="scientific">bioreactor metagenome</name>
    <dbReference type="NCBI Taxonomy" id="1076179"/>
    <lineage>
        <taxon>unclassified sequences</taxon>
        <taxon>metagenomes</taxon>
        <taxon>ecological metagenomes</taxon>
    </lineage>
</organism>
<dbReference type="AlphaFoldDB" id="A0A644WPF0"/>
<protein>
    <recommendedName>
        <fullName evidence="2">Outer membrane protein beta-barrel domain-containing protein</fullName>
    </recommendedName>
</protein>
<proteinExistence type="predicted"/>
<name>A0A644WPF0_9ZZZZ</name>
<dbReference type="EMBL" id="VSSQ01001151">
    <property type="protein sequence ID" value="MPM05632.1"/>
    <property type="molecule type" value="Genomic_DNA"/>
</dbReference>
<dbReference type="Gene3D" id="2.40.160.20">
    <property type="match status" value="1"/>
</dbReference>
<accession>A0A644WPF0</accession>